<dbReference type="Proteomes" id="UP000485058">
    <property type="component" value="Unassembled WGS sequence"/>
</dbReference>
<gene>
    <name evidence="2" type="ORF">HaLaN_07523</name>
</gene>
<dbReference type="EMBL" id="BLLF01000450">
    <property type="protein sequence ID" value="GFH11933.1"/>
    <property type="molecule type" value="Genomic_DNA"/>
</dbReference>
<dbReference type="AlphaFoldDB" id="A0A699YP81"/>
<evidence type="ECO:0000313" key="2">
    <source>
        <dbReference type="EMBL" id="GFH11933.1"/>
    </source>
</evidence>
<evidence type="ECO:0000313" key="3">
    <source>
        <dbReference type="Proteomes" id="UP000485058"/>
    </source>
</evidence>
<comment type="caution">
    <text evidence="2">The sequence shown here is derived from an EMBL/GenBank/DDBJ whole genome shotgun (WGS) entry which is preliminary data.</text>
</comment>
<feature type="region of interest" description="Disordered" evidence="1">
    <location>
        <begin position="1"/>
        <end position="21"/>
    </location>
</feature>
<reference evidence="2 3" key="1">
    <citation type="submission" date="2020-02" db="EMBL/GenBank/DDBJ databases">
        <title>Draft genome sequence of Haematococcus lacustris strain NIES-144.</title>
        <authorList>
            <person name="Morimoto D."/>
            <person name="Nakagawa S."/>
            <person name="Yoshida T."/>
            <person name="Sawayama S."/>
        </authorList>
    </citation>
    <scope>NUCLEOTIDE SEQUENCE [LARGE SCALE GENOMIC DNA]</scope>
    <source>
        <strain evidence="2 3">NIES-144</strain>
    </source>
</reference>
<organism evidence="2 3">
    <name type="scientific">Haematococcus lacustris</name>
    <name type="common">Green alga</name>
    <name type="synonym">Haematococcus pluvialis</name>
    <dbReference type="NCBI Taxonomy" id="44745"/>
    <lineage>
        <taxon>Eukaryota</taxon>
        <taxon>Viridiplantae</taxon>
        <taxon>Chlorophyta</taxon>
        <taxon>core chlorophytes</taxon>
        <taxon>Chlorophyceae</taxon>
        <taxon>CS clade</taxon>
        <taxon>Chlamydomonadales</taxon>
        <taxon>Haematococcaceae</taxon>
        <taxon>Haematococcus</taxon>
    </lineage>
</organism>
<name>A0A699YP81_HAELA</name>
<feature type="compositionally biased region" description="Basic and acidic residues" evidence="1">
    <location>
        <begin position="8"/>
        <end position="17"/>
    </location>
</feature>
<keyword evidence="3" id="KW-1185">Reference proteome</keyword>
<evidence type="ECO:0000256" key="1">
    <source>
        <dbReference type="SAM" id="MobiDB-lite"/>
    </source>
</evidence>
<protein>
    <submittedName>
        <fullName evidence="2">Uncharacterized protein</fullName>
    </submittedName>
</protein>
<sequence length="86" mass="9706">MFKRYHPGNHEFKDRKSIAPSPPWCVEFSLQAVVEMHANMVKVCLPRPSFRMLAAWPARDGLKSTLPPSAVSLRQYPCASEATTPH</sequence>
<accession>A0A699YP81</accession>
<proteinExistence type="predicted"/>